<dbReference type="OrthoDB" id="408574at2759"/>
<name>A0A3M6UCS7_POCDA</name>
<keyword evidence="5" id="KW-0106">Calcium</keyword>
<evidence type="ECO:0000313" key="8">
    <source>
        <dbReference type="EMBL" id="RMX51462.1"/>
    </source>
</evidence>
<dbReference type="CDD" id="cd16029">
    <property type="entry name" value="4-S"/>
    <property type="match status" value="1"/>
</dbReference>
<keyword evidence="6" id="KW-0325">Glycoprotein</keyword>
<dbReference type="EMBL" id="RCHS01001779">
    <property type="protein sequence ID" value="RMX51462.1"/>
    <property type="molecule type" value="Genomic_DNA"/>
</dbReference>
<keyword evidence="4" id="KW-0378">Hydrolase</keyword>
<evidence type="ECO:0000256" key="3">
    <source>
        <dbReference type="ARBA" id="ARBA00022723"/>
    </source>
</evidence>
<reference evidence="8 9" key="1">
    <citation type="journal article" date="2018" name="Sci. Rep.">
        <title>Comparative analysis of the Pocillopora damicornis genome highlights role of immune system in coral evolution.</title>
        <authorList>
            <person name="Cunning R."/>
            <person name="Bay R.A."/>
            <person name="Gillette P."/>
            <person name="Baker A.C."/>
            <person name="Traylor-Knowles N."/>
        </authorList>
    </citation>
    <scope>NUCLEOTIDE SEQUENCE [LARGE SCALE GENOMIC DNA]</scope>
    <source>
        <strain evidence="8">RSMAS</strain>
        <tissue evidence="8">Whole animal</tissue>
    </source>
</reference>
<feature type="domain" description="Sulfatase N-terminal" evidence="7">
    <location>
        <begin position="33"/>
        <end position="338"/>
    </location>
</feature>
<evidence type="ECO:0000256" key="6">
    <source>
        <dbReference type="ARBA" id="ARBA00023180"/>
    </source>
</evidence>
<dbReference type="InterPro" id="IPR024607">
    <property type="entry name" value="Sulfatase_CS"/>
</dbReference>
<dbReference type="Pfam" id="PF00884">
    <property type="entry name" value="Sulfatase"/>
    <property type="match status" value="1"/>
</dbReference>
<dbReference type="InterPro" id="IPR017850">
    <property type="entry name" value="Alkaline_phosphatase_core_sf"/>
</dbReference>
<dbReference type="PANTHER" id="PTHR10342:SF274">
    <property type="entry name" value="ARYLSULFATASE B"/>
    <property type="match status" value="1"/>
</dbReference>
<evidence type="ECO:0000313" key="9">
    <source>
        <dbReference type="Proteomes" id="UP000275408"/>
    </source>
</evidence>
<dbReference type="PROSITE" id="PS00149">
    <property type="entry name" value="SULFATASE_2"/>
    <property type="match status" value="1"/>
</dbReference>
<dbReference type="GO" id="GO:0046872">
    <property type="term" value="F:metal ion binding"/>
    <property type="evidence" value="ECO:0007669"/>
    <property type="project" value="UniProtKB-KW"/>
</dbReference>
<protein>
    <recommendedName>
        <fullName evidence="7">Sulfatase N-terminal domain-containing protein</fullName>
    </recommendedName>
</protein>
<dbReference type="Gene3D" id="3.30.1120.10">
    <property type="match status" value="1"/>
</dbReference>
<evidence type="ECO:0000256" key="4">
    <source>
        <dbReference type="ARBA" id="ARBA00022801"/>
    </source>
</evidence>
<evidence type="ECO:0000256" key="2">
    <source>
        <dbReference type="ARBA" id="ARBA00008779"/>
    </source>
</evidence>
<organism evidence="8 9">
    <name type="scientific">Pocillopora damicornis</name>
    <name type="common">Cauliflower coral</name>
    <name type="synonym">Millepora damicornis</name>
    <dbReference type="NCBI Taxonomy" id="46731"/>
    <lineage>
        <taxon>Eukaryota</taxon>
        <taxon>Metazoa</taxon>
        <taxon>Cnidaria</taxon>
        <taxon>Anthozoa</taxon>
        <taxon>Hexacorallia</taxon>
        <taxon>Scleractinia</taxon>
        <taxon>Astrocoeniina</taxon>
        <taxon>Pocilloporidae</taxon>
        <taxon>Pocillopora</taxon>
    </lineage>
</organism>
<comment type="caution">
    <text evidence="8">The sequence shown here is derived from an EMBL/GenBank/DDBJ whole genome shotgun (WGS) entry which is preliminary data.</text>
</comment>
<dbReference type="InterPro" id="IPR000917">
    <property type="entry name" value="Sulfatase_N"/>
</dbReference>
<accession>A0A3M6UCS7</accession>
<sequence length="493" mass="56118">MAMFLHLRLIRTGFLLFILIKTSLAFLNHGKKPHIVFILADDLGFNDIGYHNSKFKTKILDELARTGVRLDNYYVQPICTPTRAQLLTGRYDIHTGLQHGIIWPSQANALPSNETTIAEKLKDSGYRTHVVGKWHLGFYREKFIPTRRGFDSFYGFLTGGQDYYTHRNRLGFPASGYKFLNGYDFWRDEKLERDVVGKYTTNLFAREAERIIQEHDPQNPLFLFLSFQAPHSPLQVPERFLKQYKNIKDQNRRVYAAMVSCMDEAVGNVTRVLKKRGLWEDTVLIFSSDNGGQVTAGGNNWPLRGWKASLWEGGIRGVGFVNSDLIQKPGRVYKGLVHVTVEGIPLDGVNQWASISENLTPPRNEILHNIDPVDTFWGNPDGYSHCRSAAFRRGDWKLLLGCPGNGDWVAAPESGSKTQSSCNQHNANSVFLFNITSDPQEKREISEQFPDVVRDLLGMIEKYNTTAVPVRFPDPDLKSKPVNHGGVWRPWMD</sequence>
<dbReference type="Proteomes" id="UP000275408">
    <property type="component" value="Unassembled WGS sequence"/>
</dbReference>
<dbReference type="Gene3D" id="3.40.720.10">
    <property type="entry name" value="Alkaline Phosphatase, subunit A"/>
    <property type="match status" value="1"/>
</dbReference>
<evidence type="ECO:0000256" key="1">
    <source>
        <dbReference type="ARBA" id="ARBA00001913"/>
    </source>
</evidence>
<dbReference type="GO" id="GO:0008484">
    <property type="term" value="F:sulfuric ester hydrolase activity"/>
    <property type="evidence" value="ECO:0007669"/>
    <property type="project" value="InterPro"/>
</dbReference>
<comment type="cofactor">
    <cofactor evidence="1">
        <name>Ca(2+)</name>
        <dbReference type="ChEBI" id="CHEBI:29108"/>
    </cofactor>
</comment>
<dbReference type="InterPro" id="IPR047115">
    <property type="entry name" value="ARSB"/>
</dbReference>
<proteinExistence type="inferred from homology"/>
<dbReference type="STRING" id="46731.A0A3M6UCS7"/>
<dbReference type="SUPFAM" id="SSF53649">
    <property type="entry name" value="Alkaline phosphatase-like"/>
    <property type="match status" value="1"/>
</dbReference>
<dbReference type="PROSITE" id="PS00523">
    <property type="entry name" value="SULFATASE_1"/>
    <property type="match status" value="1"/>
</dbReference>
<comment type="similarity">
    <text evidence="2">Belongs to the sulfatase family.</text>
</comment>
<evidence type="ECO:0000256" key="5">
    <source>
        <dbReference type="ARBA" id="ARBA00022837"/>
    </source>
</evidence>
<dbReference type="PANTHER" id="PTHR10342">
    <property type="entry name" value="ARYLSULFATASE"/>
    <property type="match status" value="1"/>
</dbReference>
<keyword evidence="9" id="KW-1185">Reference proteome</keyword>
<gene>
    <name evidence="8" type="ORF">pdam_00018808</name>
</gene>
<evidence type="ECO:0000259" key="7">
    <source>
        <dbReference type="Pfam" id="PF00884"/>
    </source>
</evidence>
<keyword evidence="3" id="KW-0479">Metal-binding</keyword>
<dbReference type="AlphaFoldDB" id="A0A3M6UCS7"/>